<protein>
    <recommendedName>
        <fullName evidence="6">FAD-binding domain-containing protein</fullName>
    </recommendedName>
</protein>
<sequence>MAPQIAIIGGGLSGLTLARLLECNNIDYVVYERNISENSPPGQGGSLDIHGATGQEALKRGGLSAEFEKLARRDATVVQVADKTGKQLVKFGEGRDAPEIDRVQLRSILLDSIPSDKIQWNKAVKNVERNFEGNVVIHFADGSKTTDFRLVVGADGAWSKVRHLLTNAKPKYSGKSYIEGKISPANPFYPQVEARVGHGSMLAFGSRKHLAVQQMSDGSYRIYLGLTVSENAFALGNPNVDLVADNGALAREFFLSRPDYFSDWDDELKGIMANSEGGFRYWPLYHMAPNSLSWEHAPQVTLIGDAAHVSTPFVGEGVNCAVYDSLVLLDKIHEFGTGDDLDRAVAEYEKDMFKRGRDLIERSMGSAELLFAEDAPSGLVQIIQGSSE</sequence>
<gene>
    <name evidence="7" type="ORF">CEP52_013146</name>
</gene>
<dbReference type="PRINTS" id="PR00420">
    <property type="entry name" value="RNGMNOXGNASE"/>
</dbReference>
<evidence type="ECO:0000256" key="1">
    <source>
        <dbReference type="ARBA" id="ARBA00022630"/>
    </source>
</evidence>
<dbReference type="Pfam" id="PF01494">
    <property type="entry name" value="FAD_binding_3"/>
    <property type="match status" value="2"/>
</dbReference>
<feature type="chain" id="PRO_5019322590" description="FAD-binding domain-containing protein" evidence="5">
    <location>
        <begin position="19"/>
        <end position="388"/>
    </location>
</feature>
<comment type="caution">
    <text evidence="7">The sequence shown here is derived from an EMBL/GenBank/DDBJ whole genome shotgun (WGS) entry which is preliminary data.</text>
</comment>
<evidence type="ECO:0000256" key="4">
    <source>
        <dbReference type="ARBA" id="ARBA00023033"/>
    </source>
</evidence>
<name>A0A428SUX0_9HYPO</name>
<dbReference type="STRING" id="1325735.A0A428SUX0"/>
<feature type="signal peptide" evidence="5">
    <location>
        <begin position="1"/>
        <end position="18"/>
    </location>
</feature>
<dbReference type="GO" id="GO:0071949">
    <property type="term" value="F:FAD binding"/>
    <property type="evidence" value="ECO:0007669"/>
    <property type="project" value="InterPro"/>
</dbReference>
<evidence type="ECO:0000256" key="3">
    <source>
        <dbReference type="ARBA" id="ARBA00023002"/>
    </source>
</evidence>
<dbReference type="PANTHER" id="PTHR46972:SF1">
    <property type="entry name" value="FAD DEPENDENT OXIDOREDUCTASE DOMAIN-CONTAINING PROTEIN"/>
    <property type="match status" value="1"/>
</dbReference>
<dbReference type="SUPFAM" id="SSF51905">
    <property type="entry name" value="FAD/NAD(P)-binding domain"/>
    <property type="match status" value="1"/>
</dbReference>
<dbReference type="InterPro" id="IPR036188">
    <property type="entry name" value="FAD/NAD-bd_sf"/>
</dbReference>
<evidence type="ECO:0000313" key="8">
    <source>
        <dbReference type="Proteomes" id="UP000287144"/>
    </source>
</evidence>
<keyword evidence="4" id="KW-0503">Monooxygenase</keyword>
<dbReference type="EMBL" id="NKCK01000182">
    <property type="protein sequence ID" value="RSL93609.1"/>
    <property type="molecule type" value="Genomic_DNA"/>
</dbReference>
<keyword evidence="2" id="KW-0274">FAD</keyword>
<keyword evidence="5" id="KW-0732">Signal</keyword>
<dbReference type="Proteomes" id="UP000287144">
    <property type="component" value="Unassembled WGS sequence"/>
</dbReference>
<feature type="domain" description="FAD-binding" evidence="6">
    <location>
        <begin position="299"/>
        <end position="362"/>
    </location>
</feature>
<keyword evidence="1" id="KW-0285">Flavoprotein</keyword>
<dbReference type="PANTHER" id="PTHR46972">
    <property type="entry name" value="MONOOXYGENASE ASQM-RELATED"/>
    <property type="match status" value="1"/>
</dbReference>
<proteinExistence type="predicted"/>
<feature type="domain" description="FAD-binding" evidence="6">
    <location>
        <begin position="4"/>
        <end position="166"/>
    </location>
</feature>
<reference evidence="7 8" key="1">
    <citation type="submission" date="2017-06" db="EMBL/GenBank/DDBJ databases">
        <title>Comparative genomic analysis of Ambrosia Fusariam Clade fungi.</title>
        <authorList>
            <person name="Stajich J.E."/>
            <person name="Carrillo J."/>
            <person name="Kijimoto T."/>
            <person name="Eskalen A."/>
            <person name="O'Donnell K."/>
            <person name="Kasson M."/>
        </authorList>
    </citation>
    <scope>NUCLEOTIDE SEQUENCE [LARGE SCALE GENOMIC DNA]</scope>
    <source>
        <strain evidence="7 8">NRRL62579</strain>
    </source>
</reference>
<accession>A0A428SUX0</accession>
<dbReference type="GO" id="GO:0004497">
    <property type="term" value="F:monooxygenase activity"/>
    <property type="evidence" value="ECO:0007669"/>
    <property type="project" value="UniProtKB-KW"/>
</dbReference>
<keyword evidence="3" id="KW-0560">Oxidoreductase</keyword>
<organism evidence="7 8">
    <name type="scientific">Fusarium oligoseptatum</name>
    <dbReference type="NCBI Taxonomy" id="2604345"/>
    <lineage>
        <taxon>Eukaryota</taxon>
        <taxon>Fungi</taxon>
        <taxon>Dikarya</taxon>
        <taxon>Ascomycota</taxon>
        <taxon>Pezizomycotina</taxon>
        <taxon>Sordariomycetes</taxon>
        <taxon>Hypocreomycetidae</taxon>
        <taxon>Hypocreales</taxon>
        <taxon>Nectriaceae</taxon>
        <taxon>Fusarium</taxon>
        <taxon>Fusarium solani species complex</taxon>
    </lineage>
</organism>
<evidence type="ECO:0000259" key="6">
    <source>
        <dbReference type="Pfam" id="PF01494"/>
    </source>
</evidence>
<dbReference type="AlphaFoldDB" id="A0A428SUX0"/>
<evidence type="ECO:0000313" key="7">
    <source>
        <dbReference type="EMBL" id="RSL93609.1"/>
    </source>
</evidence>
<dbReference type="InterPro" id="IPR002938">
    <property type="entry name" value="FAD-bd"/>
</dbReference>
<dbReference type="Gene3D" id="3.50.50.60">
    <property type="entry name" value="FAD/NAD(P)-binding domain"/>
    <property type="match status" value="1"/>
</dbReference>
<evidence type="ECO:0000256" key="5">
    <source>
        <dbReference type="SAM" id="SignalP"/>
    </source>
</evidence>
<evidence type="ECO:0000256" key="2">
    <source>
        <dbReference type="ARBA" id="ARBA00022827"/>
    </source>
</evidence>
<keyword evidence="8" id="KW-1185">Reference proteome</keyword>